<comment type="caution">
    <text evidence="7">The sequence shown here is derived from an EMBL/GenBank/DDBJ whole genome shotgun (WGS) entry which is preliminary data.</text>
</comment>
<dbReference type="InterPro" id="IPR029056">
    <property type="entry name" value="Ribokinase-like"/>
</dbReference>
<dbReference type="EC" id="2.7.1.35" evidence="1"/>
<dbReference type="Proteomes" id="UP000282957">
    <property type="component" value="Unassembled WGS sequence"/>
</dbReference>
<evidence type="ECO:0000313" key="8">
    <source>
        <dbReference type="Proteomes" id="UP000282957"/>
    </source>
</evidence>
<dbReference type="Pfam" id="PF00294">
    <property type="entry name" value="PfkB"/>
    <property type="match status" value="1"/>
</dbReference>
<gene>
    <name evidence="7" type="primary">pdxY</name>
    <name evidence="7" type="ORF">EOD42_12925</name>
</gene>
<dbReference type="GO" id="GO:0005524">
    <property type="term" value="F:ATP binding"/>
    <property type="evidence" value="ECO:0007669"/>
    <property type="project" value="UniProtKB-KW"/>
</dbReference>
<evidence type="ECO:0000256" key="1">
    <source>
        <dbReference type="ARBA" id="ARBA00012104"/>
    </source>
</evidence>
<dbReference type="OrthoDB" id="9800808at2"/>
<dbReference type="SUPFAM" id="SSF53613">
    <property type="entry name" value="Ribokinase-like"/>
    <property type="match status" value="1"/>
</dbReference>
<evidence type="ECO:0000259" key="6">
    <source>
        <dbReference type="Pfam" id="PF00294"/>
    </source>
</evidence>
<evidence type="ECO:0000256" key="5">
    <source>
        <dbReference type="ARBA" id="ARBA00022840"/>
    </source>
</evidence>
<evidence type="ECO:0000313" key="7">
    <source>
        <dbReference type="EMBL" id="RVT96025.1"/>
    </source>
</evidence>
<reference evidence="7 8" key="1">
    <citation type="submission" date="2019-01" db="EMBL/GenBank/DDBJ databases">
        <authorList>
            <person name="Chen W.-M."/>
        </authorList>
    </citation>
    <scope>NUCLEOTIDE SEQUENCE [LARGE SCALE GENOMIC DNA]</scope>
    <source>
        <strain evidence="7 8">CCP-6</strain>
    </source>
</reference>
<keyword evidence="2 7" id="KW-0808">Transferase</keyword>
<organism evidence="7 8">
    <name type="scientific">Rhodovarius crocodyli</name>
    <dbReference type="NCBI Taxonomy" id="1979269"/>
    <lineage>
        <taxon>Bacteria</taxon>
        <taxon>Pseudomonadati</taxon>
        <taxon>Pseudomonadota</taxon>
        <taxon>Alphaproteobacteria</taxon>
        <taxon>Acetobacterales</taxon>
        <taxon>Roseomonadaceae</taxon>
        <taxon>Rhodovarius</taxon>
    </lineage>
</organism>
<dbReference type="GO" id="GO:0008478">
    <property type="term" value="F:pyridoxal kinase activity"/>
    <property type="evidence" value="ECO:0007669"/>
    <property type="project" value="UniProtKB-EC"/>
</dbReference>
<dbReference type="CDD" id="cd01173">
    <property type="entry name" value="pyridoxal_pyridoxamine_kinase"/>
    <property type="match status" value="1"/>
</dbReference>
<evidence type="ECO:0000256" key="4">
    <source>
        <dbReference type="ARBA" id="ARBA00022777"/>
    </source>
</evidence>
<dbReference type="EMBL" id="SACL01000004">
    <property type="protein sequence ID" value="RVT96025.1"/>
    <property type="molecule type" value="Genomic_DNA"/>
</dbReference>
<keyword evidence="3" id="KW-0547">Nucleotide-binding</keyword>
<evidence type="ECO:0000256" key="2">
    <source>
        <dbReference type="ARBA" id="ARBA00022679"/>
    </source>
</evidence>
<dbReference type="InterPro" id="IPR004625">
    <property type="entry name" value="PyrdxlKinase"/>
</dbReference>
<dbReference type="Gene3D" id="3.40.1190.20">
    <property type="match status" value="1"/>
</dbReference>
<evidence type="ECO:0000256" key="3">
    <source>
        <dbReference type="ARBA" id="ARBA00022741"/>
    </source>
</evidence>
<dbReference type="GO" id="GO:0009443">
    <property type="term" value="P:pyridoxal 5'-phosphate salvage"/>
    <property type="evidence" value="ECO:0007669"/>
    <property type="project" value="InterPro"/>
</dbReference>
<dbReference type="GO" id="GO:0005829">
    <property type="term" value="C:cytosol"/>
    <property type="evidence" value="ECO:0007669"/>
    <property type="project" value="TreeGrafter"/>
</dbReference>
<sequence length="322" mass="33688">MISARSWRSCATATRRCGTSTPGGSEATAPCSRDPFRSARVLAENILSIQSWVAYGHVGNASAMFPLQRLGAEVWGIQTVQFSNHTGYGAWRGQVFGGELIRECVAGIAERGALPRCDAVLSGYVGGADIGDAILDAVAQVKAANPKALYCCDPVIGDVGRGVFVRPGIPEFFRDRALALADIATPNRFELELLTGMPAATLAEAKAALTALQAKGPRCVLLTSFEETPGSIGMIAAEGGQFHHLSTPLLPVSVNGAGDAISALFLLHRMRSGSAAQALSRAASSVFGLLKRTAEAGSREILTVAAQEEFVAPSELFPARAC</sequence>
<keyword evidence="5" id="KW-0067">ATP-binding</keyword>
<protein>
    <recommendedName>
        <fullName evidence="1">pyridoxal kinase</fullName>
        <ecNumber evidence="1">2.7.1.35</ecNumber>
    </recommendedName>
</protein>
<dbReference type="NCBIfam" id="NF004398">
    <property type="entry name" value="PRK05756.1"/>
    <property type="match status" value="1"/>
</dbReference>
<keyword evidence="4 7" id="KW-0418">Kinase</keyword>
<dbReference type="AlphaFoldDB" id="A0A437MEJ0"/>
<feature type="domain" description="Carbohydrate kinase PfkB" evidence="6">
    <location>
        <begin position="176"/>
        <end position="283"/>
    </location>
</feature>
<dbReference type="PANTHER" id="PTHR10534:SF2">
    <property type="entry name" value="PYRIDOXAL KINASE"/>
    <property type="match status" value="1"/>
</dbReference>
<dbReference type="InterPro" id="IPR011611">
    <property type="entry name" value="PfkB_dom"/>
</dbReference>
<accession>A0A437MEJ0</accession>
<proteinExistence type="predicted"/>
<name>A0A437MEJ0_9PROT</name>
<dbReference type="NCBIfam" id="TIGR00687">
    <property type="entry name" value="pyridox_kin"/>
    <property type="match status" value="1"/>
</dbReference>
<keyword evidence="8" id="KW-1185">Reference proteome</keyword>
<dbReference type="PANTHER" id="PTHR10534">
    <property type="entry name" value="PYRIDOXAL KINASE"/>
    <property type="match status" value="1"/>
</dbReference>